<dbReference type="GO" id="GO:0005856">
    <property type="term" value="C:cytoskeleton"/>
    <property type="evidence" value="ECO:0007669"/>
    <property type="project" value="TreeGrafter"/>
</dbReference>
<feature type="domain" description="Protein kinase" evidence="11">
    <location>
        <begin position="1"/>
        <end position="282"/>
    </location>
</feature>
<accession>A0A4P9Y6J6</accession>
<dbReference type="GO" id="GO:0004674">
    <property type="term" value="F:protein serine/threonine kinase activity"/>
    <property type="evidence" value="ECO:0007669"/>
    <property type="project" value="UniProtKB-KW"/>
</dbReference>
<dbReference type="InterPro" id="IPR008271">
    <property type="entry name" value="Ser/Thr_kinase_AS"/>
</dbReference>
<dbReference type="PROSITE" id="PS00108">
    <property type="entry name" value="PROTEIN_KINASE_ST"/>
    <property type="match status" value="1"/>
</dbReference>
<dbReference type="Pfam" id="PF00069">
    <property type="entry name" value="Pkinase"/>
    <property type="match status" value="1"/>
</dbReference>
<dbReference type="PANTHER" id="PTHR22988:SF71">
    <property type="entry name" value="CITRON RHO-INTERACTING KINASE"/>
    <property type="match status" value="1"/>
</dbReference>
<evidence type="ECO:0000256" key="6">
    <source>
        <dbReference type="ARBA" id="ARBA00022777"/>
    </source>
</evidence>
<sequence length="282" mass="31411">FTSLRQLATGQFGTVSVVKDEESGKTLALKTLDKRYLLRHRERACFMEERDVLVRGSQIPWFPSLTIAFQDTSSLYLGMEFLQGGDLAGLLDRRDGDGVEGEGSGLTEDETRFYLAELILALESLHDLGYAHRDVKPGNVLIDARGHVRLADFGACALIDPETRRIRGAIPVGTPEYVAPEVLRAQEDGRKGYGPDCDLWSVGILAYECLRGISPFWAETDAQTFARVMDHESLICSEGSRYGIAEAKKDPFFAEVTFNLLWNEGRPPFVPDLSSPEDAHYF</sequence>
<name>A0A4P9Y6J6_9FUNG</name>
<evidence type="ECO:0000259" key="11">
    <source>
        <dbReference type="PROSITE" id="PS50011"/>
    </source>
</evidence>
<keyword evidence="5" id="KW-0547">Nucleotide-binding</keyword>
<keyword evidence="4" id="KW-0808">Transferase</keyword>
<keyword evidence="7" id="KW-0067">ATP-binding</keyword>
<dbReference type="AlphaFoldDB" id="A0A4P9Y6J6"/>
<evidence type="ECO:0000259" key="12">
    <source>
        <dbReference type="PROSITE" id="PS51285"/>
    </source>
</evidence>
<reference evidence="14" key="1">
    <citation type="journal article" date="2018" name="Nat. Microbiol.">
        <title>Leveraging single-cell genomics to expand the fungal tree of life.</title>
        <authorList>
            <person name="Ahrendt S.R."/>
            <person name="Quandt C.A."/>
            <person name="Ciobanu D."/>
            <person name="Clum A."/>
            <person name="Salamov A."/>
            <person name="Andreopoulos B."/>
            <person name="Cheng J.F."/>
            <person name="Woyke T."/>
            <person name="Pelin A."/>
            <person name="Henrissat B."/>
            <person name="Reynolds N.K."/>
            <person name="Benny G.L."/>
            <person name="Smith M.E."/>
            <person name="James T.Y."/>
            <person name="Grigoriev I.V."/>
        </authorList>
    </citation>
    <scope>NUCLEOTIDE SEQUENCE [LARGE SCALE GENOMIC DNA]</scope>
</reference>
<keyword evidence="2" id="KW-0723">Serine/threonine-protein kinase</keyword>
<proteinExistence type="inferred from homology"/>
<dbReference type="GO" id="GO:0005737">
    <property type="term" value="C:cytoplasm"/>
    <property type="evidence" value="ECO:0007669"/>
    <property type="project" value="TreeGrafter"/>
</dbReference>
<dbReference type="Gene3D" id="3.30.200.20">
    <property type="entry name" value="Phosphorylase Kinase, domain 1"/>
    <property type="match status" value="1"/>
</dbReference>
<evidence type="ECO:0000256" key="10">
    <source>
        <dbReference type="ARBA" id="ARBA00048679"/>
    </source>
</evidence>
<dbReference type="Proteomes" id="UP000267251">
    <property type="component" value="Unassembled WGS sequence"/>
</dbReference>
<feature type="non-terminal residue" evidence="13">
    <location>
        <position position="282"/>
    </location>
</feature>
<dbReference type="GO" id="GO:0005524">
    <property type="term" value="F:ATP binding"/>
    <property type="evidence" value="ECO:0007669"/>
    <property type="project" value="UniProtKB-KW"/>
</dbReference>
<evidence type="ECO:0000256" key="2">
    <source>
        <dbReference type="ARBA" id="ARBA00022527"/>
    </source>
</evidence>
<evidence type="ECO:0000313" key="13">
    <source>
        <dbReference type="EMBL" id="RKP14726.1"/>
    </source>
</evidence>
<comment type="catalytic activity">
    <reaction evidence="9">
        <text>L-threonyl-[protein] + ATP = O-phospho-L-threonyl-[protein] + ADP + H(+)</text>
        <dbReference type="Rhea" id="RHEA:46608"/>
        <dbReference type="Rhea" id="RHEA-COMP:11060"/>
        <dbReference type="Rhea" id="RHEA-COMP:11605"/>
        <dbReference type="ChEBI" id="CHEBI:15378"/>
        <dbReference type="ChEBI" id="CHEBI:30013"/>
        <dbReference type="ChEBI" id="CHEBI:30616"/>
        <dbReference type="ChEBI" id="CHEBI:61977"/>
        <dbReference type="ChEBI" id="CHEBI:456216"/>
        <dbReference type="EC" id="2.7.11.1"/>
    </reaction>
</comment>
<evidence type="ECO:0000313" key="14">
    <source>
        <dbReference type="Proteomes" id="UP000267251"/>
    </source>
</evidence>
<dbReference type="GO" id="GO:0031032">
    <property type="term" value="P:actomyosin structure organization"/>
    <property type="evidence" value="ECO:0007669"/>
    <property type="project" value="TreeGrafter"/>
</dbReference>
<feature type="non-terminal residue" evidence="13">
    <location>
        <position position="1"/>
    </location>
</feature>
<dbReference type="InterPro" id="IPR050839">
    <property type="entry name" value="Rho-assoc_Ser/Thr_Kinase"/>
</dbReference>
<comment type="catalytic activity">
    <reaction evidence="10">
        <text>L-seryl-[protein] + ATP = O-phospho-L-seryl-[protein] + ADP + H(+)</text>
        <dbReference type="Rhea" id="RHEA:17989"/>
        <dbReference type="Rhea" id="RHEA-COMP:9863"/>
        <dbReference type="Rhea" id="RHEA-COMP:11604"/>
        <dbReference type="ChEBI" id="CHEBI:15378"/>
        <dbReference type="ChEBI" id="CHEBI:29999"/>
        <dbReference type="ChEBI" id="CHEBI:30616"/>
        <dbReference type="ChEBI" id="CHEBI:83421"/>
        <dbReference type="ChEBI" id="CHEBI:456216"/>
        <dbReference type="EC" id="2.7.11.1"/>
    </reaction>
</comment>
<evidence type="ECO:0000256" key="9">
    <source>
        <dbReference type="ARBA" id="ARBA00047899"/>
    </source>
</evidence>
<evidence type="ECO:0000256" key="8">
    <source>
        <dbReference type="ARBA" id="ARBA00038271"/>
    </source>
</evidence>
<dbReference type="FunFam" id="1.10.510.10:FF:000024">
    <property type="entry name" value="Probable serine/threonine-protein kinase cot-1"/>
    <property type="match status" value="1"/>
</dbReference>
<dbReference type="EMBL" id="KZ987798">
    <property type="protein sequence ID" value="RKP14726.1"/>
    <property type="molecule type" value="Genomic_DNA"/>
</dbReference>
<dbReference type="SMART" id="SM00220">
    <property type="entry name" value="S_TKc"/>
    <property type="match status" value="1"/>
</dbReference>
<feature type="domain" description="AGC-kinase C-terminal" evidence="12">
    <location>
        <begin position="254"/>
        <end position="282"/>
    </location>
</feature>
<protein>
    <recommendedName>
        <fullName evidence="1">non-specific serine/threonine protein kinase</fullName>
        <ecNumber evidence="1">2.7.11.1</ecNumber>
    </recommendedName>
</protein>
<keyword evidence="14" id="KW-1185">Reference proteome</keyword>
<dbReference type="PROSITE" id="PS51285">
    <property type="entry name" value="AGC_KINASE_CTER"/>
    <property type="match status" value="1"/>
</dbReference>
<dbReference type="SUPFAM" id="SSF56112">
    <property type="entry name" value="Protein kinase-like (PK-like)"/>
    <property type="match status" value="1"/>
</dbReference>
<keyword evidence="3" id="KW-0597">Phosphoprotein</keyword>
<gene>
    <name evidence="13" type="ORF">BJ684DRAFT_4535</name>
</gene>
<dbReference type="PROSITE" id="PS50011">
    <property type="entry name" value="PROTEIN_KINASE_DOM"/>
    <property type="match status" value="1"/>
</dbReference>
<dbReference type="InterPro" id="IPR000961">
    <property type="entry name" value="AGC-kinase_C"/>
</dbReference>
<dbReference type="EC" id="2.7.11.1" evidence="1"/>
<dbReference type="Gene3D" id="1.10.510.10">
    <property type="entry name" value="Transferase(Phosphotransferase) domain 1"/>
    <property type="match status" value="1"/>
</dbReference>
<dbReference type="OrthoDB" id="3638488at2759"/>
<dbReference type="InterPro" id="IPR011009">
    <property type="entry name" value="Kinase-like_dom_sf"/>
</dbReference>
<dbReference type="PANTHER" id="PTHR22988">
    <property type="entry name" value="MYOTONIC DYSTROPHY S/T KINASE-RELATED"/>
    <property type="match status" value="1"/>
</dbReference>
<dbReference type="InterPro" id="IPR000719">
    <property type="entry name" value="Prot_kinase_dom"/>
</dbReference>
<keyword evidence="6 13" id="KW-0418">Kinase</keyword>
<evidence type="ECO:0000256" key="5">
    <source>
        <dbReference type="ARBA" id="ARBA00022741"/>
    </source>
</evidence>
<organism evidence="13 14">
    <name type="scientific">Piptocephalis cylindrospora</name>
    <dbReference type="NCBI Taxonomy" id="1907219"/>
    <lineage>
        <taxon>Eukaryota</taxon>
        <taxon>Fungi</taxon>
        <taxon>Fungi incertae sedis</taxon>
        <taxon>Zoopagomycota</taxon>
        <taxon>Zoopagomycotina</taxon>
        <taxon>Zoopagomycetes</taxon>
        <taxon>Zoopagales</taxon>
        <taxon>Piptocephalidaceae</taxon>
        <taxon>Piptocephalis</taxon>
    </lineage>
</organism>
<evidence type="ECO:0000256" key="1">
    <source>
        <dbReference type="ARBA" id="ARBA00012513"/>
    </source>
</evidence>
<evidence type="ECO:0000256" key="4">
    <source>
        <dbReference type="ARBA" id="ARBA00022679"/>
    </source>
</evidence>
<comment type="similarity">
    <text evidence="8">Belongs to the protein kinase superfamily. STE Ser/Thr protein kinase family. COT1 subfamily.</text>
</comment>
<evidence type="ECO:0000256" key="7">
    <source>
        <dbReference type="ARBA" id="ARBA00022840"/>
    </source>
</evidence>
<evidence type="ECO:0000256" key="3">
    <source>
        <dbReference type="ARBA" id="ARBA00022553"/>
    </source>
</evidence>